<feature type="region of interest" description="Disordered" evidence="1">
    <location>
        <begin position="46"/>
        <end position="71"/>
    </location>
</feature>
<dbReference type="AlphaFoldDB" id="A0A9D4K050"/>
<evidence type="ECO:0000256" key="1">
    <source>
        <dbReference type="SAM" id="MobiDB-lite"/>
    </source>
</evidence>
<keyword evidence="3" id="KW-1185">Reference proteome</keyword>
<reference evidence="2" key="1">
    <citation type="journal article" date="2019" name="bioRxiv">
        <title>The Genome of the Zebra Mussel, Dreissena polymorpha: A Resource for Invasive Species Research.</title>
        <authorList>
            <person name="McCartney M.A."/>
            <person name="Auch B."/>
            <person name="Kono T."/>
            <person name="Mallez S."/>
            <person name="Zhang Y."/>
            <person name="Obille A."/>
            <person name="Becker A."/>
            <person name="Abrahante J.E."/>
            <person name="Garbe J."/>
            <person name="Badalamenti J.P."/>
            <person name="Herman A."/>
            <person name="Mangelson H."/>
            <person name="Liachko I."/>
            <person name="Sullivan S."/>
            <person name="Sone E.D."/>
            <person name="Koren S."/>
            <person name="Silverstein K.A.T."/>
            <person name="Beckman K.B."/>
            <person name="Gohl D.M."/>
        </authorList>
    </citation>
    <scope>NUCLEOTIDE SEQUENCE</scope>
    <source>
        <strain evidence="2">Duluth1</strain>
        <tissue evidence="2">Whole animal</tissue>
    </source>
</reference>
<organism evidence="2 3">
    <name type="scientific">Dreissena polymorpha</name>
    <name type="common">Zebra mussel</name>
    <name type="synonym">Mytilus polymorpha</name>
    <dbReference type="NCBI Taxonomy" id="45954"/>
    <lineage>
        <taxon>Eukaryota</taxon>
        <taxon>Metazoa</taxon>
        <taxon>Spiralia</taxon>
        <taxon>Lophotrochozoa</taxon>
        <taxon>Mollusca</taxon>
        <taxon>Bivalvia</taxon>
        <taxon>Autobranchia</taxon>
        <taxon>Heteroconchia</taxon>
        <taxon>Euheterodonta</taxon>
        <taxon>Imparidentia</taxon>
        <taxon>Neoheterodontei</taxon>
        <taxon>Myida</taxon>
        <taxon>Dreissenoidea</taxon>
        <taxon>Dreissenidae</taxon>
        <taxon>Dreissena</taxon>
    </lineage>
</organism>
<proteinExistence type="predicted"/>
<dbReference type="EMBL" id="JAIWYP010000005">
    <property type="protein sequence ID" value="KAH3829519.1"/>
    <property type="molecule type" value="Genomic_DNA"/>
</dbReference>
<protein>
    <submittedName>
        <fullName evidence="2">Uncharacterized protein</fullName>
    </submittedName>
</protein>
<name>A0A9D4K050_DREPO</name>
<evidence type="ECO:0000313" key="3">
    <source>
        <dbReference type="Proteomes" id="UP000828390"/>
    </source>
</evidence>
<evidence type="ECO:0000313" key="2">
    <source>
        <dbReference type="EMBL" id="KAH3829519.1"/>
    </source>
</evidence>
<comment type="caution">
    <text evidence="2">The sequence shown here is derived from an EMBL/GenBank/DDBJ whole genome shotgun (WGS) entry which is preliminary data.</text>
</comment>
<dbReference type="Proteomes" id="UP000828390">
    <property type="component" value="Unassembled WGS sequence"/>
</dbReference>
<feature type="compositionally biased region" description="Polar residues" evidence="1">
    <location>
        <begin position="57"/>
        <end position="71"/>
    </location>
</feature>
<sequence length="71" mass="8392">MKTRFFIDVRDGRSISNTTRKFLMWYPQEKRKKHYAPRPGYRFKAHKQNKKMAGWTRQETPGGSWSAVSAG</sequence>
<reference evidence="2" key="2">
    <citation type="submission" date="2020-11" db="EMBL/GenBank/DDBJ databases">
        <authorList>
            <person name="McCartney M.A."/>
            <person name="Auch B."/>
            <person name="Kono T."/>
            <person name="Mallez S."/>
            <person name="Becker A."/>
            <person name="Gohl D.M."/>
            <person name="Silverstein K.A.T."/>
            <person name="Koren S."/>
            <person name="Bechman K.B."/>
            <person name="Herman A."/>
            <person name="Abrahante J.E."/>
            <person name="Garbe J."/>
        </authorList>
    </citation>
    <scope>NUCLEOTIDE SEQUENCE</scope>
    <source>
        <strain evidence="2">Duluth1</strain>
        <tissue evidence="2">Whole animal</tissue>
    </source>
</reference>
<accession>A0A9D4K050</accession>
<gene>
    <name evidence="2" type="ORF">DPMN_131515</name>
</gene>